<protein>
    <recommendedName>
        <fullName evidence="3">ZP domain-containing protein</fullName>
    </recommendedName>
</protein>
<dbReference type="OrthoDB" id="9987373at2759"/>
<keyword evidence="1" id="KW-0732">Signal</keyword>
<accession>E4XQE9</accession>
<organism evidence="4">
    <name type="scientific">Oikopleura dioica</name>
    <name type="common">Tunicate</name>
    <dbReference type="NCBI Taxonomy" id="34765"/>
    <lineage>
        <taxon>Eukaryota</taxon>
        <taxon>Metazoa</taxon>
        <taxon>Chordata</taxon>
        <taxon>Tunicata</taxon>
        <taxon>Appendicularia</taxon>
        <taxon>Copelata</taxon>
        <taxon>Oikopleuridae</taxon>
        <taxon>Oikopleura</taxon>
    </lineage>
</organism>
<sequence>MDLTENDFAISGKSCDPGFAWTDFSVSIEFNCLFGTSLSAEDFLALLNGNNPVEWIFDLVDGVFSYSYKFEYLITDDTTGLQAAGDNQIWITFAGELHFRFSNDLELDVARRRRRFALPSIESLVEETASNATSTFQSEINAGNATVDATTEAVIEIEEVVPVEDPLDPSSSTEMPSTTTLAEDCVNDQFTDSIVDCDGGVLVVAVPVCAIVKGGFDPSSVFMGADSCNGTIDEVRNVLVFEADKDGCNEIVDPIINDTHIYFESTIMTSGGGFSNSVISRQFGLEIDFSCAIEREIKVSIENGIDVTVNHFIVDLGERIGIFEASMGVFIDDSFTDPVPVNHTFNVPDQVFIGIELENSDALSVSLDTCTAYVESDLSRSSGYDLIASGCIADPATQILEVNQGPFAGFQFESFQFVDTDDAIIIECDVVICDPHDNDCIICASRRRRSAASDLKTFSASVSVNMKHANNP</sequence>
<evidence type="ECO:0000259" key="3">
    <source>
        <dbReference type="PROSITE" id="PS51034"/>
    </source>
</evidence>
<gene>
    <name evidence="4" type="ORF">GSOID_T00017453001</name>
</gene>
<keyword evidence="2" id="KW-1015">Disulfide bond</keyword>
<dbReference type="InParanoid" id="E4XQE9"/>
<evidence type="ECO:0000256" key="1">
    <source>
        <dbReference type="ARBA" id="ARBA00022729"/>
    </source>
</evidence>
<dbReference type="InterPro" id="IPR055355">
    <property type="entry name" value="ZP-C"/>
</dbReference>
<dbReference type="InterPro" id="IPR055356">
    <property type="entry name" value="ZP-N"/>
</dbReference>
<dbReference type="InterPro" id="IPR042235">
    <property type="entry name" value="ZP-C_dom"/>
</dbReference>
<reference evidence="4" key="1">
    <citation type="journal article" date="2010" name="Science">
        <title>Plasticity of animal genome architecture unmasked by rapid evolution of a pelagic tunicate.</title>
        <authorList>
            <person name="Denoeud F."/>
            <person name="Henriet S."/>
            <person name="Mungpakdee S."/>
            <person name="Aury J.M."/>
            <person name="Da Silva C."/>
            <person name="Brinkmann H."/>
            <person name="Mikhaleva J."/>
            <person name="Olsen L.C."/>
            <person name="Jubin C."/>
            <person name="Canestro C."/>
            <person name="Bouquet J.M."/>
            <person name="Danks G."/>
            <person name="Poulain J."/>
            <person name="Campsteijn C."/>
            <person name="Adamski M."/>
            <person name="Cross I."/>
            <person name="Yadetie F."/>
            <person name="Muffato M."/>
            <person name="Louis A."/>
            <person name="Butcher S."/>
            <person name="Tsagkogeorga G."/>
            <person name="Konrad A."/>
            <person name="Singh S."/>
            <person name="Jensen M.F."/>
            <person name="Cong E.H."/>
            <person name="Eikeseth-Otteraa H."/>
            <person name="Noel B."/>
            <person name="Anthouard V."/>
            <person name="Porcel B.M."/>
            <person name="Kachouri-Lafond R."/>
            <person name="Nishino A."/>
            <person name="Ugolini M."/>
            <person name="Chourrout P."/>
            <person name="Nishida H."/>
            <person name="Aasland R."/>
            <person name="Huzurbazar S."/>
            <person name="Westhof E."/>
            <person name="Delsuc F."/>
            <person name="Lehrach H."/>
            <person name="Reinhardt R."/>
            <person name="Weissenbach J."/>
            <person name="Roy S.W."/>
            <person name="Artiguenave F."/>
            <person name="Postlethwait J.H."/>
            <person name="Manak J.R."/>
            <person name="Thompson E.M."/>
            <person name="Jaillon O."/>
            <person name="Du Pasquier L."/>
            <person name="Boudinot P."/>
            <person name="Liberles D.A."/>
            <person name="Volff J.N."/>
            <person name="Philippe H."/>
            <person name="Lenhard B."/>
            <person name="Roest Crollius H."/>
            <person name="Wincker P."/>
            <person name="Chourrout D."/>
        </authorList>
    </citation>
    <scope>NUCLEOTIDE SEQUENCE [LARGE SCALE GENOMIC DNA]</scope>
</reference>
<dbReference type="Proteomes" id="UP000001307">
    <property type="component" value="Unassembled WGS sequence"/>
</dbReference>
<evidence type="ECO:0000256" key="2">
    <source>
        <dbReference type="ARBA" id="ARBA00023157"/>
    </source>
</evidence>
<dbReference type="EMBL" id="FN653104">
    <property type="protein sequence ID" value="CBY12035.1"/>
    <property type="molecule type" value="Genomic_DNA"/>
</dbReference>
<dbReference type="PROSITE" id="PS51034">
    <property type="entry name" value="ZP_2"/>
    <property type="match status" value="1"/>
</dbReference>
<evidence type="ECO:0000313" key="4">
    <source>
        <dbReference type="EMBL" id="CBY12035.1"/>
    </source>
</evidence>
<feature type="domain" description="ZP" evidence="3">
    <location>
        <begin position="196"/>
        <end position="450"/>
    </location>
</feature>
<name>E4XQE9_OIKDI</name>
<dbReference type="Pfam" id="PF00100">
    <property type="entry name" value="Zona_pellucida"/>
    <property type="match status" value="1"/>
</dbReference>
<dbReference type="SMART" id="SM00241">
    <property type="entry name" value="ZP"/>
    <property type="match status" value="1"/>
</dbReference>
<dbReference type="Gene3D" id="2.60.40.3210">
    <property type="entry name" value="Zona pellucida, ZP-N domain"/>
    <property type="match status" value="1"/>
</dbReference>
<dbReference type="AlphaFoldDB" id="E4XQE9"/>
<dbReference type="Gene3D" id="2.60.40.4100">
    <property type="entry name" value="Zona pellucida, ZP-C domain"/>
    <property type="match status" value="1"/>
</dbReference>
<dbReference type="PANTHER" id="PTHR14002">
    <property type="entry name" value="ENDOGLIN/TGF-BETA RECEPTOR TYPE III"/>
    <property type="match status" value="1"/>
</dbReference>
<proteinExistence type="predicted"/>
<keyword evidence="5" id="KW-1185">Reference proteome</keyword>
<dbReference type="PANTHER" id="PTHR14002:SF54">
    <property type="entry name" value="ZONA PELLUCIDA SPERM-BINDING PROTEIN 2"/>
    <property type="match status" value="1"/>
</dbReference>
<dbReference type="Pfam" id="PF23344">
    <property type="entry name" value="ZP-N"/>
    <property type="match status" value="1"/>
</dbReference>
<dbReference type="InterPro" id="IPR001507">
    <property type="entry name" value="ZP_dom"/>
</dbReference>
<evidence type="ECO:0000313" key="5">
    <source>
        <dbReference type="Proteomes" id="UP000001307"/>
    </source>
</evidence>